<evidence type="ECO:0000313" key="3">
    <source>
        <dbReference type="Proteomes" id="UP000009168"/>
    </source>
</evidence>
<dbReference type="KEGG" id="tet:TTHERM_00139630"/>
<dbReference type="EMBL" id="GG662639">
    <property type="protein sequence ID" value="EAR99601.1"/>
    <property type="molecule type" value="Genomic_DNA"/>
</dbReference>
<keyword evidence="3" id="KW-1185">Reference proteome</keyword>
<accession>I7LVS0</accession>
<dbReference type="GeneID" id="7823448"/>
<dbReference type="InParanoid" id="I7LVS0"/>
<name>I7LVS0_TETTS</name>
<evidence type="ECO:0000256" key="1">
    <source>
        <dbReference type="SAM" id="MobiDB-lite"/>
    </source>
</evidence>
<protein>
    <submittedName>
        <fullName evidence="2">Uncharacterized protein</fullName>
    </submittedName>
</protein>
<gene>
    <name evidence="2" type="ORF">TTHERM_00139630</name>
</gene>
<dbReference type="HOGENOM" id="CLU_1047592_0_0_1"/>
<reference evidence="3" key="1">
    <citation type="journal article" date="2006" name="PLoS Biol.">
        <title>Macronuclear genome sequence of the ciliate Tetrahymena thermophila, a model eukaryote.</title>
        <authorList>
            <person name="Eisen J.A."/>
            <person name="Coyne R.S."/>
            <person name="Wu M."/>
            <person name="Wu D."/>
            <person name="Thiagarajan M."/>
            <person name="Wortman J.R."/>
            <person name="Badger J.H."/>
            <person name="Ren Q."/>
            <person name="Amedeo P."/>
            <person name="Jones K.M."/>
            <person name="Tallon L.J."/>
            <person name="Delcher A.L."/>
            <person name="Salzberg S.L."/>
            <person name="Silva J.C."/>
            <person name="Haas B.J."/>
            <person name="Majoros W.H."/>
            <person name="Farzad M."/>
            <person name="Carlton J.M."/>
            <person name="Smith R.K. Jr."/>
            <person name="Garg J."/>
            <person name="Pearlman R.E."/>
            <person name="Karrer K.M."/>
            <person name="Sun L."/>
            <person name="Manning G."/>
            <person name="Elde N.C."/>
            <person name="Turkewitz A.P."/>
            <person name="Asai D.J."/>
            <person name="Wilkes D.E."/>
            <person name="Wang Y."/>
            <person name="Cai H."/>
            <person name="Collins K."/>
            <person name="Stewart B.A."/>
            <person name="Lee S.R."/>
            <person name="Wilamowska K."/>
            <person name="Weinberg Z."/>
            <person name="Ruzzo W.L."/>
            <person name="Wloga D."/>
            <person name="Gaertig J."/>
            <person name="Frankel J."/>
            <person name="Tsao C.-C."/>
            <person name="Gorovsky M.A."/>
            <person name="Keeling P.J."/>
            <person name="Waller R.F."/>
            <person name="Patron N.J."/>
            <person name="Cherry J.M."/>
            <person name="Stover N.A."/>
            <person name="Krieger C.J."/>
            <person name="del Toro C."/>
            <person name="Ryder H.F."/>
            <person name="Williamson S.C."/>
            <person name="Barbeau R.A."/>
            <person name="Hamilton E.P."/>
            <person name="Orias E."/>
        </authorList>
    </citation>
    <scope>NUCLEOTIDE SEQUENCE [LARGE SCALE GENOMIC DNA]</scope>
    <source>
        <strain evidence="3">SB210</strain>
    </source>
</reference>
<feature type="region of interest" description="Disordered" evidence="1">
    <location>
        <begin position="173"/>
        <end position="193"/>
    </location>
</feature>
<feature type="compositionally biased region" description="Basic and acidic residues" evidence="1">
    <location>
        <begin position="183"/>
        <end position="193"/>
    </location>
</feature>
<evidence type="ECO:0000313" key="2">
    <source>
        <dbReference type="EMBL" id="EAR99601.1"/>
    </source>
</evidence>
<organism evidence="2 3">
    <name type="scientific">Tetrahymena thermophila (strain SB210)</name>
    <dbReference type="NCBI Taxonomy" id="312017"/>
    <lineage>
        <taxon>Eukaryota</taxon>
        <taxon>Sar</taxon>
        <taxon>Alveolata</taxon>
        <taxon>Ciliophora</taxon>
        <taxon>Intramacronucleata</taxon>
        <taxon>Oligohymenophorea</taxon>
        <taxon>Hymenostomatida</taxon>
        <taxon>Tetrahymenina</taxon>
        <taxon>Tetrahymenidae</taxon>
        <taxon>Tetrahymena</taxon>
    </lineage>
</organism>
<sequence length="266" mass="31270">MEDNYLNQSSYFKDTISCGIKGDYNEIKFLKVYLEKNPHLRLYITEREIPQERSVGQKRKVEVAKYLEIRDQEGDKEKIIIQIKLENDEVSPNYPILIASKEVKEVKEVKEAQEENVQQIVEFKSVCQLKSMKKLERGCIKVIMKETEKKGFDETGYDNQSVIIPRVYTQEDILPPKPENQTDDEKNKPVQSKEDIYVTNNNEQWVKKQLISKIKQLESNNVDTTYACIQAEINIRPEKTFKSMLDELCYQEKKNSKNIYKLKQGI</sequence>
<proteinExistence type="predicted"/>
<dbReference type="Proteomes" id="UP000009168">
    <property type="component" value="Unassembled WGS sequence"/>
</dbReference>
<dbReference type="RefSeq" id="XP_001019846.1">
    <property type="nucleotide sequence ID" value="XM_001019846.3"/>
</dbReference>
<dbReference type="AlphaFoldDB" id="I7LVS0"/>